<organism evidence="2 3">
    <name type="scientific">Cryoendolithus antarcticus</name>
    <dbReference type="NCBI Taxonomy" id="1507870"/>
    <lineage>
        <taxon>Eukaryota</taxon>
        <taxon>Fungi</taxon>
        <taxon>Dikarya</taxon>
        <taxon>Ascomycota</taxon>
        <taxon>Pezizomycotina</taxon>
        <taxon>Dothideomycetes</taxon>
        <taxon>Dothideomycetidae</taxon>
        <taxon>Cladosporiales</taxon>
        <taxon>Cladosporiaceae</taxon>
        <taxon>Cryoendolithus</taxon>
    </lineage>
</organism>
<dbReference type="InParanoid" id="A0A1V8TRP5"/>
<comment type="caution">
    <text evidence="2">The sequence shown here is derived from an EMBL/GenBank/DDBJ whole genome shotgun (WGS) entry which is preliminary data.</text>
</comment>
<protein>
    <submittedName>
        <fullName evidence="2">Uncharacterized protein</fullName>
    </submittedName>
</protein>
<feature type="region of interest" description="Disordered" evidence="1">
    <location>
        <begin position="190"/>
        <end position="220"/>
    </location>
</feature>
<keyword evidence="3" id="KW-1185">Reference proteome</keyword>
<dbReference type="Proteomes" id="UP000192596">
    <property type="component" value="Unassembled WGS sequence"/>
</dbReference>
<dbReference type="AlphaFoldDB" id="A0A1V8TRP5"/>
<evidence type="ECO:0000256" key="1">
    <source>
        <dbReference type="SAM" id="MobiDB-lite"/>
    </source>
</evidence>
<evidence type="ECO:0000313" key="3">
    <source>
        <dbReference type="Proteomes" id="UP000192596"/>
    </source>
</evidence>
<accession>A0A1V8TRP5</accession>
<sequence>MAEAINDRGPLLLFRNRYIDPTGDPPLGHVLAMDVLTDESVERMLHEPQWLPPDWDGADDLPEIMPLLDGAALVGFRLATADEIRRGLAERADDLPVPREDGHHRAAELALVRTADEVRDIARGFHDFLQIEPGGPDVIAMHDHRAIVGALVQLQVQQGDEGRRMHRELQELRVENAALREARWHGREAEAGGDLGVPRNMHVGSPEDGAVVEQRQVAAE</sequence>
<dbReference type="EMBL" id="NAJO01000002">
    <property type="protein sequence ID" value="OQO13964.1"/>
    <property type="molecule type" value="Genomic_DNA"/>
</dbReference>
<evidence type="ECO:0000313" key="2">
    <source>
        <dbReference type="EMBL" id="OQO13964.1"/>
    </source>
</evidence>
<proteinExistence type="predicted"/>
<gene>
    <name evidence="2" type="ORF">B0A48_00839</name>
</gene>
<name>A0A1V8TRP5_9PEZI</name>
<reference evidence="3" key="1">
    <citation type="submission" date="2017-03" db="EMBL/GenBank/DDBJ databases">
        <title>Genomes of endolithic fungi from Antarctica.</title>
        <authorList>
            <person name="Coleine C."/>
            <person name="Masonjones S."/>
            <person name="Stajich J.E."/>
        </authorList>
    </citation>
    <scope>NUCLEOTIDE SEQUENCE [LARGE SCALE GENOMIC DNA]</scope>
    <source>
        <strain evidence="3">CCFEE 5527</strain>
    </source>
</reference>